<feature type="active site" description="Proton donor" evidence="12">
    <location>
        <position position="235"/>
    </location>
</feature>
<evidence type="ECO:0000256" key="11">
    <source>
        <dbReference type="ARBA" id="ARBA00033473"/>
    </source>
</evidence>
<evidence type="ECO:0000256" key="12">
    <source>
        <dbReference type="PIRSR" id="PIRSR001031-1"/>
    </source>
</evidence>
<dbReference type="PRINTS" id="PR00736">
    <property type="entry name" value="GLHYDRLASE15"/>
</dbReference>
<keyword evidence="7" id="KW-0119">Carbohydrate metabolism</keyword>
<dbReference type="InterPro" id="IPR013783">
    <property type="entry name" value="Ig-like_fold"/>
</dbReference>
<dbReference type="InterPro" id="IPR012341">
    <property type="entry name" value="6hp_glycosidase-like_sf"/>
</dbReference>
<keyword evidence="6" id="KW-0325">Glycoprotein</keyword>
<dbReference type="SMR" id="A0A2U3EHE9"/>
<protein>
    <recommendedName>
        <fullName evidence="3">glucan 1,4-alpha-glucosidase</fullName>
        <ecNumber evidence="3">3.2.1.3</ecNumber>
    </recommendedName>
    <alternativeName>
        <fullName evidence="11">1,4-alpha-D-glucan glucohydrolase</fullName>
    </alternativeName>
    <alternativeName>
        <fullName evidence="10">Glucan 1,4-alpha-glucosidase</fullName>
    </alternativeName>
</protein>
<dbReference type="PIRSF" id="PIRSF001031">
    <property type="entry name" value="Glu-a-glcsd_SBD"/>
    <property type="match status" value="1"/>
</dbReference>
<dbReference type="AlphaFoldDB" id="A0A2U3EHE9"/>
<evidence type="ECO:0000313" key="17">
    <source>
        <dbReference type="Proteomes" id="UP000245956"/>
    </source>
</evidence>
<reference evidence="16 17" key="1">
    <citation type="journal article" date="2016" name="Front. Microbiol.">
        <title>Genome and transcriptome sequences reveal the specific parasitism of the nematophagous Purpureocillium lilacinum 36-1.</title>
        <authorList>
            <person name="Xie J."/>
            <person name="Li S."/>
            <person name="Mo C."/>
            <person name="Xiao X."/>
            <person name="Peng D."/>
            <person name="Wang G."/>
            <person name="Xiao Y."/>
        </authorList>
    </citation>
    <scope>NUCLEOTIDE SEQUENCE [LARGE SCALE GENOMIC DNA]</scope>
    <source>
        <strain evidence="16 17">36-1</strain>
    </source>
</reference>
<evidence type="ECO:0000256" key="14">
    <source>
        <dbReference type="SAM" id="MobiDB-lite"/>
    </source>
</evidence>
<dbReference type="SUPFAM" id="SSF49452">
    <property type="entry name" value="Starch-binding domain-like"/>
    <property type="match status" value="1"/>
</dbReference>
<feature type="active site" description="Proton acceptor" evidence="12">
    <location>
        <position position="232"/>
    </location>
</feature>
<comment type="similarity">
    <text evidence="2">Belongs to the glycosyl hydrolase 15 family.</text>
</comment>
<keyword evidence="4" id="KW-0732">Signal</keyword>
<evidence type="ECO:0000256" key="9">
    <source>
        <dbReference type="ARBA" id="ARBA00023326"/>
    </source>
</evidence>
<feature type="region of interest" description="Disordered" evidence="14">
    <location>
        <begin position="543"/>
        <end position="580"/>
    </location>
</feature>
<evidence type="ECO:0000256" key="1">
    <source>
        <dbReference type="ARBA" id="ARBA00001863"/>
    </source>
</evidence>
<dbReference type="PANTHER" id="PTHR31616">
    <property type="entry name" value="TREHALASE"/>
    <property type="match status" value="1"/>
</dbReference>
<dbReference type="Pfam" id="PF00723">
    <property type="entry name" value="Glyco_hydro_15"/>
    <property type="match status" value="2"/>
</dbReference>
<evidence type="ECO:0000256" key="4">
    <source>
        <dbReference type="ARBA" id="ARBA00022729"/>
    </source>
</evidence>
<keyword evidence="5" id="KW-0378">Hydrolase</keyword>
<evidence type="ECO:0000256" key="7">
    <source>
        <dbReference type="ARBA" id="ARBA00023277"/>
    </source>
</evidence>
<evidence type="ECO:0000313" key="16">
    <source>
        <dbReference type="EMBL" id="PWI73955.1"/>
    </source>
</evidence>
<dbReference type="GO" id="GO:2001070">
    <property type="term" value="F:starch binding"/>
    <property type="evidence" value="ECO:0007669"/>
    <property type="project" value="InterPro"/>
</dbReference>
<dbReference type="InterPro" id="IPR002044">
    <property type="entry name" value="CBM20"/>
</dbReference>
<comment type="catalytic activity">
    <reaction evidence="1">
        <text>Hydrolysis of terminal (1-&gt;4)-linked alpha-D-glucose residues successively from non-reducing ends of the chains with release of beta-D-glucose.</text>
        <dbReference type="EC" id="3.2.1.3"/>
    </reaction>
</comment>
<dbReference type="PANTHER" id="PTHR31616:SF12">
    <property type="entry name" value="GLUCOAMYLASE"/>
    <property type="match status" value="1"/>
</dbReference>
<evidence type="ECO:0000256" key="10">
    <source>
        <dbReference type="ARBA" id="ARBA00033442"/>
    </source>
</evidence>
<dbReference type="Pfam" id="PF00686">
    <property type="entry name" value="CBM_20"/>
    <property type="match status" value="1"/>
</dbReference>
<feature type="domain" description="CBM20" evidence="15">
    <location>
        <begin position="582"/>
        <end position="689"/>
    </location>
</feature>
<dbReference type="FunFam" id="2.60.40.10:FF:000552">
    <property type="entry name" value="Related to glucoamylase"/>
    <property type="match status" value="1"/>
</dbReference>
<evidence type="ECO:0000256" key="2">
    <source>
        <dbReference type="ARBA" id="ARBA00006188"/>
    </source>
</evidence>
<dbReference type="InterPro" id="IPR011613">
    <property type="entry name" value="GH15-like"/>
</dbReference>
<dbReference type="InterPro" id="IPR046966">
    <property type="entry name" value="Glucoamylase_active_site"/>
</dbReference>
<dbReference type="PROSITE" id="PS51166">
    <property type="entry name" value="CBM20"/>
    <property type="match status" value="1"/>
</dbReference>
<keyword evidence="8" id="KW-0326">Glycosidase</keyword>
<gene>
    <name evidence="16" type="ORF">PCL_09231</name>
</gene>
<dbReference type="SUPFAM" id="SSF48208">
    <property type="entry name" value="Six-hairpin glycosidases"/>
    <property type="match status" value="1"/>
</dbReference>
<keyword evidence="9" id="KW-0624">Polysaccharide degradation</keyword>
<dbReference type="EC" id="3.2.1.3" evidence="3"/>
<dbReference type="EMBL" id="LCWV01000004">
    <property type="protein sequence ID" value="PWI73955.1"/>
    <property type="molecule type" value="Genomic_DNA"/>
</dbReference>
<feature type="compositionally biased region" description="Low complexity" evidence="14">
    <location>
        <begin position="547"/>
        <end position="580"/>
    </location>
</feature>
<organism evidence="16 17">
    <name type="scientific">Purpureocillium lilacinum</name>
    <name type="common">Paecilomyces lilacinus</name>
    <dbReference type="NCBI Taxonomy" id="33203"/>
    <lineage>
        <taxon>Eukaryota</taxon>
        <taxon>Fungi</taxon>
        <taxon>Dikarya</taxon>
        <taxon>Ascomycota</taxon>
        <taxon>Pezizomycotina</taxon>
        <taxon>Sordariomycetes</taxon>
        <taxon>Hypocreomycetidae</taxon>
        <taxon>Hypocreales</taxon>
        <taxon>Ophiocordycipitaceae</taxon>
        <taxon>Purpureocillium</taxon>
    </lineage>
</organism>
<dbReference type="GO" id="GO:0000324">
    <property type="term" value="C:fungal-type vacuole"/>
    <property type="evidence" value="ECO:0007669"/>
    <property type="project" value="TreeGrafter"/>
</dbReference>
<evidence type="ECO:0000256" key="5">
    <source>
        <dbReference type="ARBA" id="ARBA00022801"/>
    </source>
</evidence>
<dbReference type="InterPro" id="IPR013784">
    <property type="entry name" value="Carb-bd-like_fold"/>
</dbReference>
<dbReference type="Gene3D" id="1.50.10.10">
    <property type="match status" value="2"/>
</dbReference>
<evidence type="ECO:0000256" key="8">
    <source>
        <dbReference type="ARBA" id="ARBA00023295"/>
    </source>
</evidence>
<dbReference type="Gene3D" id="2.60.40.10">
    <property type="entry name" value="Immunoglobulins"/>
    <property type="match status" value="1"/>
</dbReference>
<sequence>MEVLDQDIPGLSVNDTASLVNPIMHFLSTALLLGSVAVQHVLGRAGASRQPLLLKRSVDSFIGTETPIALEQLLCNIGSDGCNAQGAASGAVIASPSKQDPDYFYTWTRDSALVFKATVDRFTTQYDAGLQRHIQEYIASQAKLQGISDPSGSLSDGQGLGEPKYNADLTAFTGAWGRPQRDGPALRAIAMITYANWLVQNGYTSTASTIVWPVVQNDLNYVAQYWNRTGFDLWEEVNGSSFFTVASQYRGKIPSSSKTPASGPLWLTRRQALIDGGNLASTLGKPATSYTAVAPQILCFLQTFWDSSGGYARANINVNNGRAGKDANTILASIHSFDPKLGCDAATFQPCSDRALSNHKATVDSFRTYKINSGLGKGKAAAVGRYIEDVYYNGNPWYLATLAAAEQLYDALYVWKQAGSVAVTDTSLAFFQDLVPGAAKGTYASGSATFTSIVDAVSAYADGFVNIVATYAAANGSLAEQFSKDDGHPMSARDLTWSYAAFLTAAARRAGVVPPSWANDKATSVPGTCSATSVVGSYSSATATSFPPSQTPSTGVPPTSVTTSTTGSPSSSTTTSTTTSSCQAATSVAVTFKELVTTKYGQTIKIVGNTGALGNWDTSKAVALEASEYTSSNPLWKGTVTLPAGQVIEYKYINVNTDGSVTWEKDPNHTYTVPKSCATSATQSDKWQG</sequence>
<dbReference type="GO" id="GO:0000272">
    <property type="term" value="P:polysaccharide catabolic process"/>
    <property type="evidence" value="ECO:0007669"/>
    <property type="project" value="UniProtKB-KW"/>
</dbReference>
<accession>A0A2U3EHE9</accession>
<dbReference type="PROSITE" id="PS00820">
    <property type="entry name" value="GLUCOAMYLASE"/>
    <property type="match status" value="1"/>
</dbReference>
<evidence type="ECO:0000256" key="3">
    <source>
        <dbReference type="ARBA" id="ARBA00012593"/>
    </source>
</evidence>
<dbReference type="GO" id="GO:0004339">
    <property type="term" value="F:glucan 1,4-alpha-glucosidase activity"/>
    <property type="evidence" value="ECO:0007669"/>
    <property type="project" value="UniProtKB-EC"/>
</dbReference>
<evidence type="ECO:0000256" key="13">
    <source>
        <dbReference type="PIRSR" id="PIRSR001031-2"/>
    </source>
</evidence>
<comment type="caution">
    <text evidence="16">The sequence shown here is derived from an EMBL/GenBank/DDBJ whole genome shotgun (WGS) entry which is preliminary data.</text>
</comment>
<proteinExistence type="inferred from homology"/>
<dbReference type="SMART" id="SM01065">
    <property type="entry name" value="CBM_2"/>
    <property type="match status" value="1"/>
</dbReference>
<evidence type="ECO:0000256" key="6">
    <source>
        <dbReference type="ARBA" id="ARBA00023180"/>
    </source>
</evidence>
<dbReference type="InterPro" id="IPR034836">
    <property type="entry name" value="CBM20_glucoamylase"/>
</dbReference>
<name>A0A2U3EHE9_PURLI</name>
<feature type="binding site" evidence="13">
    <location>
        <position position="176"/>
    </location>
    <ligand>
        <name>substrate</name>
    </ligand>
</feature>
<dbReference type="InterPro" id="IPR008291">
    <property type="entry name" value="Glucoamylase_SBD"/>
</dbReference>
<dbReference type="InterPro" id="IPR000165">
    <property type="entry name" value="Glucoamylase"/>
</dbReference>
<dbReference type="Proteomes" id="UP000245956">
    <property type="component" value="Unassembled WGS sequence"/>
</dbReference>
<evidence type="ECO:0000259" key="15">
    <source>
        <dbReference type="PROSITE" id="PS51166"/>
    </source>
</evidence>
<dbReference type="CDD" id="cd05811">
    <property type="entry name" value="CBM20_glucoamylase"/>
    <property type="match status" value="1"/>
</dbReference>
<dbReference type="InterPro" id="IPR008928">
    <property type="entry name" value="6-hairpin_glycosidase_sf"/>
</dbReference>